<gene>
    <name evidence="3" type="ORF">A1Q2_02613</name>
</gene>
<reference evidence="3 4" key="1">
    <citation type="journal article" date="2012" name="Eukaryot. Cell">
        <title>Genome sequence of the Trichosporon asahii environmental strain CBS 8904.</title>
        <authorList>
            <person name="Yang R.Y."/>
            <person name="Li H.T."/>
            <person name="Zhu H."/>
            <person name="Zhou G.P."/>
            <person name="Wang M."/>
            <person name="Wang L."/>
        </authorList>
    </citation>
    <scope>NUCLEOTIDE SEQUENCE [LARGE SCALE GENOMIC DNA]</scope>
    <source>
        <strain evidence="3 4">CBS 8904</strain>
    </source>
</reference>
<keyword evidence="4" id="KW-1185">Reference proteome</keyword>
<comment type="caution">
    <text evidence="3">The sequence shown here is derived from an EMBL/GenBank/DDBJ whole genome shotgun (WGS) entry which is preliminary data.</text>
</comment>
<sequence>MPTTQHTFPVIVKTTFYRPSLTMASSKRLFEGLNFFLQYSDRPKETFFSDLRLIRKNDGRTTRFPLNSKPTHVVVDIPGQFRFHTYSLPAHPPPSTEPPVKWSLDQLMEHFTSPETDDEVIVVQRQWITDCIRHGKLLAASDEWGGWRVRRRRSSPEPAQDLSEVRGTGEATTARDSARPVKRSRMTRSASDTSPPRNLLSHKEFRNKRPVSFIQDDTLAERMSRSHSPTPTRAHRMSSEQPAPLTIRIPRFKPIASSSNPTPAPSVSSSARLSPPTSDSPAVSHSTQASEAAPNPNPVVDTVSAPEPESDNSFVLETPDTSFEPARDSLLSVSSVSLHLDSAEANPAIESSGTDNEEVEPPFAIIQRLRLGSVTTMTHLWEQQEQQAVSSGKAFSASGAGTTGLITDNLESEAPSEEPASGLDDSMPSELHSGAAAAVNEPAAPDKELGVQADQVELSGNAASHSGSLSTNLNEAEEKLAVEDQGSSGEDELSSLGASHTHDYQALGDHIQGGGSSSASDVVRRLVADMVMDVEQQVEAVLQANHSISSPVHSPPPIPNTPAPVRPTGVFGLFSFGLTHPMSFFVTEGTEPGIPRMISARFIIVPGAAGAELSREHQTLANGDGIAPWARVVHEQWIKHCFRDQSVLSPDDYLARPSAAPASDVEIESISSDDDDEASDIPPRDVLVRVNKIIKAVRDWRAGKGSTKTTYKTVYNFVDNLSSSQGIKGAANLYRTYRAYIARVAPDVAKAPK</sequence>
<feature type="domain" description="BRCT" evidence="2">
    <location>
        <begin position="25"/>
        <end position="138"/>
    </location>
</feature>
<dbReference type="InterPro" id="IPR036420">
    <property type="entry name" value="BRCT_dom_sf"/>
</dbReference>
<dbReference type="SUPFAM" id="SSF52113">
    <property type="entry name" value="BRCT domain"/>
    <property type="match status" value="1"/>
</dbReference>
<dbReference type="InterPro" id="IPR001357">
    <property type="entry name" value="BRCT_dom"/>
</dbReference>
<dbReference type="STRING" id="1220162.K1WQ66"/>
<evidence type="ECO:0000313" key="4">
    <source>
        <dbReference type="Proteomes" id="UP000006757"/>
    </source>
</evidence>
<dbReference type="PROSITE" id="PS50172">
    <property type="entry name" value="BRCT"/>
    <property type="match status" value="2"/>
</dbReference>
<feature type="compositionally biased region" description="Polar residues" evidence="1">
    <location>
        <begin position="311"/>
        <end position="321"/>
    </location>
</feature>
<feature type="region of interest" description="Disordered" evidence="1">
    <location>
        <begin position="392"/>
        <end position="435"/>
    </location>
</feature>
<dbReference type="AlphaFoldDB" id="K1WQ66"/>
<evidence type="ECO:0000259" key="2">
    <source>
        <dbReference type="PROSITE" id="PS50172"/>
    </source>
</evidence>
<organism evidence="3 4">
    <name type="scientific">Trichosporon asahii var. asahii (strain CBS 8904)</name>
    <name type="common">Yeast</name>
    <dbReference type="NCBI Taxonomy" id="1220162"/>
    <lineage>
        <taxon>Eukaryota</taxon>
        <taxon>Fungi</taxon>
        <taxon>Dikarya</taxon>
        <taxon>Basidiomycota</taxon>
        <taxon>Agaricomycotina</taxon>
        <taxon>Tremellomycetes</taxon>
        <taxon>Trichosporonales</taxon>
        <taxon>Trichosporonaceae</taxon>
        <taxon>Trichosporon</taxon>
    </lineage>
</organism>
<feature type="domain" description="BRCT" evidence="2">
    <location>
        <begin position="631"/>
        <end position="655"/>
    </location>
</feature>
<protein>
    <recommendedName>
        <fullName evidence="2">BRCT domain-containing protein</fullName>
    </recommendedName>
</protein>
<dbReference type="Gene3D" id="3.40.50.10190">
    <property type="entry name" value="BRCT domain"/>
    <property type="match status" value="1"/>
</dbReference>
<evidence type="ECO:0000256" key="1">
    <source>
        <dbReference type="SAM" id="MobiDB-lite"/>
    </source>
</evidence>
<name>K1WQ66_TRIAC</name>
<proteinExistence type="predicted"/>
<evidence type="ECO:0000313" key="3">
    <source>
        <dbReference type="EMBL" id="EKD03164.1"/>
    </source>
</evidence>
<feature type="compositionally biased region" description="Polar residues" evidence="1">
    <location>
        <begin position="187"/>
        <end position="196"/>
    </location>
</feature>
<accession>K1WQ66</accession>
<dbReference type="Proteomes" id="UP000006757">
    <property type="component" value="Unassembled WGS sequence"/>
</dbReference>
<feature type="compositionally biased region" description="Low complexity" evidence="1">
    <location>
        <begin position="392"/>
        <end position="404"/>
    </location>
</feature>
<dbReference type="HOGENOM" id="CLU_369693_0_0_1"/>
<dbReference type="InParanoid" id="K1WQ66"/>
<feature type="region of interest" description="Disordered" evidence="1">
    <location>
        <begin position="149"/>
        <end position="321"/>
    </location>
</feature>
<dbReference type="EMBL" id="AMBO01000268">
    <property type="protein sequence ID" value="EKD03164.1"/>
    <property type="molecule type" value="Genomic_DNA"/>
</dbReference>
<feature type="compositionally biased region" description="Polar residues" evidence="1">
    <location>
        <begin position="256"/>
        <end position="290"/>
    </location>
</feature>